<dbReference type="STRING" id="1391654.AKJ09_04075"/>
<feature type="chain" id="PRO_5005466687" description="Type IV fimbrial biogenesis protein PilY1" evidence="1">
    <location>
        <begin position="27"/>
        <end position="403"/>
    </location>
</feature>
<evidence type="ECO:0000313" key="2">
    <source>
        <dbReference type="EMBL" id="AKU97411.1"/>
    </source>
</evidence>
<reference evidence="2 3" key="1">
    <citation type="submission" date="2015-08" db="EMBL/GenBank/DDBJ databases">
        <authorList>
            <person name="Babu N.S."/>
            <person name="Beckwith C.J."/>
            <person name="Beseler K.G."/>
            <person name="Brison A."/>
            <person name="Carone J.V."/>
            <person name="Caskin T.P."/>
            <person name="Diamond M."/>
            <person name="Durham M.E."/>
            <person name="Foxe J.M."/>
            <person name="Go M."/>
            <person name="Henderson B.A."/>
            <person name="Jones I.B."/>
            <person name="McGettigan J.A."/>
            <person name="Micheletti S.J."/>
            <person name="Nasrallah M.E."/>
            <person name="Ortiz D."/>
            <person name="Piller C.R."/>
            <person name="Privatt S.R."/>
            <person name="Schneider S.L."/>
            <person name="Sharp S."/>
            <person name="Smith T.C."/>
            <person name="Stanton J.D."/>
            <person name="Ullery H.E."/>
            <person name="Wilson R.J."/>
            <person name="Serrano M.G."/>
            <person name="Buck G."/>
            <person name="Lee V."/>
            <person name="Wang Y."/>
            <person name="Carvalho R."/>
            <person name="Voegtly L."/>
            <person name="Shi R."/>
            <person name="Duckworth R."/>
            <person name="Johnson A."/>
            <person name="Loviza R."/>
            <person name="Walstead R."/>
            <person name="Shah Z."/>
            <person name="Kiflezghi M."/>
            <person name="Wade K."/>
            <person name="Ball S.L."/>
            <person name="Bradley K.W."/>
            <person name="Asai D.J."/>
            <person name="Bowman C.A."/>
            <person name="Russell D.A."/>
            <person name="Pope W.H."/>
            <person name="Jacobs-Sera D."/>
            <person name="Hendrix R.W."/>
            <person name="Hatfull G.F."/>
        </authorList>
    </citation>
    <scope>NUCLEOTIDE SEQUENCE [LARGE SCALE GENOMIC DNA]</scope>
    <source>
        <strain evidence="2 3">DSM 27648</strain>
    </source>
</reference>
<feature type="signal peptide" evidence="1">
    <location>
        <begin position="1"/>
        <end position="26"/>
    </location>
</feature>
<evidence type="ECO:0000256" key="1">
    <source>
        <dbReference type="SAM" id="SignalP"/>
    </source>
</evidence>
<gene>
    <name evidence="2" type="ORF">AKJ09_04075</name>
</gene>
<keyword evidence="1" id="KW-0732">Signal</keyword>
<dbReference type="RefSeq" id="WP_146648549.1">
    <property type="nucleotide sequence ID" value="NZ_CP012333.1"/>
</dbReference>
<accession>A0A0K1PVL1</accession>
<proteinExistence type="predicted"/>
<dbReference type="EMBL" id="CP012333">
    <property type="protein sequence ID" value="AKU97411.1"/>
    <property type="molecule type" value="Genomic_DNA"/>
</dbReference>
<protein>
    <recommendedName>
        <fullName evidence="4">Type IV fimbrial biogenesis protein PilY1</fullName>
    </recommendedName>
</protein>
<name>A0A0K1PVL1_9BACT</name>
<sequence length="403" mass="42396">MIRQRYALAFTALSLLALSLPTIASCADSDSASPPSDSSTVLDGGDAGLDANAPEASLTDATGSASCDAADPSCVSVPRDCAEVDWCPVSTGIDPRFALTSVWGSSKSDVWAVGSGGTIVHYDGSKWNAVPSGVQSTLYAVWSSGPKDVWAAGSSKVVLHSTDASTFTPVPVSEEGVGRVFAMWGTLPGELFVGGEPHEQFNPDLEALVSSNWFRRPSGDADSAWELLQGFEGQWPAATIRAIWGSSANDLWVSADNSTELPWMRGVLMHRDGGGVWKSVDSQSSRVLESIWGSSANDVWAVGDEGTLRHFTAGAERWAVVTPPSSAALHAIWGSSANDVWAVGDLGTVIHYDGTSWTNSSVAFPIGKKPNLYGIWGSSADDVWIVGDELTLHFTGSKPGGDR</sequence>
<evidence type="ECO:0000313" key="3">
    <source>
        <dbReference type="Proteomes" id="UP000064967"/>
    </source>
</evidence>
<keyword evidence="3" id="KW-1185">Reference proteome</keyword>
<dbReference type="Proteomes" id="UP000064967">
    <property type="component" value="Chromosome"/>
</dbReference>
<dbReference type="KEGG" id="llu:AKJ09_04075"/>
<organism evidence="2 3">
    <name type="scientific">Labilithrix luteola</name>
    <dbReference type="NCBI Taxonomy" id="1391654"/>
    <lineage>
        <taxon>Bacteria</taxon>
        <taxon>Pseudomonadati</taxon>
        <taxon>Myxococcota</taxon>
        <taxon>Polyangia</taxon>
        <taxon>Polyangiales</taxon>
        <taxon>Labilitrichaceae</taxon>
        <taxon>Labilithrix</taxon>
    </lineage>
</organism>
<dbReference type="AlphaFoldDB" id="A0A0K1PVL1"/>
<evidence type="ECO:0008006" key="4">
    <source>
        <dbReference type="Google" id="ProtNLM"/>
    </source>
</evidence>
<dbReference type="PROSITE" id="PS51257">
    <property type="entry name" value="PROKAR_LIPOPROTEIN"/>
    <property type="match status" value="1"/>
</dbReference>
<dbReference type="OrthoDB" id="5483347at2"/>